<dbReference type="EMBL" id="KN834146">
    <property type="protein sequence ID" value="KIK11865.1"/>
    <property type="molecule type" value="Genomic_DNA"/>
</dbReference>
<dbReference type="HOGENOM" id="CLU_032278_0_0_1"/>
<gene>
    <name evidence="2" type="ORF">PISMIDRAFT_121929</name>
</gene>
<reference evidence="2 3" key="1">
    <citation type="submission" date="2014-04" db="EMBL/GenBank/DDBJ databases">
        <authorList>
            <consortium name="DOE Joint Genome Institute"/>
            <person name="Kuo A."/>
            <person name="Kohler A."/>
            <person name="Costa M.D."/>
            <person name="Nagy L.G."/>
            <person name="Floudas D."/>
            <person name="Copeland A."/>
            <person name="Barry K.W."/>
            <person name="Cichocki N."/>
            <person name="Veneault-Fourrey C."/>
            <person name="LaButti K."/>
            <person name="Lindquist E.A."/>
            <person name="Lipzen A."/>
            <person name="Lundell T."/>
            <person name="Morin E."/>
            <person name="Murat C."/>
            <person name="Sun H."/>
            <person name="Tunlid A."/>
            <person name="Henrissat B."/>
            <person name="Grigoriev I.V."/>
            <person name="Hibbett D.S."/>
            <person name="Martin F."/>
            <person name="Nordberg H.P."/>
            <person name="Cantor M.N."/>
            <person name="Hua S.X."/>
        </authorList>
    </citation>
    <scope>NUCLEOTIDE SEQUENCE [LARGE SCALE GENOMIC DNA]</scope>
    <source>
        <strain evidence="2 3">441</strain>
    </source>
</reference>
<sequence>MERQTNVNADKPAKKPRTSLHDDITAEETGHSAPASTITSHASTTGTSNTGSGRIRYINGHLPSSLQENRKWTKLVLPALVTWAGSLGDPWVIPDQDLMRALRIIITTVNPNFGDLSAIRPGAPVFVLATRRLSVWRSNFGSTALAIMAHFLASSTDDTQPPVRETCNELLDGFAFLFQDLDPSKPENAYQSQFLLQLLAHTHLRPCIGCPDVPRLNTDALKEHGVKGAISLSCAALERAIRLFQRGQLHVDDQFSSCGKATARTPLKLNKSSGKETSTALSFSEQNWGACTRQYFMSINKRNNTALKEIVVSASAFVAPTMDSLMAEDGTSPDDVLTDDLLVSANQRMSICRHCCYLANCTDGFDRIPNGSAAYFSSLSPVSSPSCVFHYDFSR</sequence>
<proteinExistence type="predicted"/>
<feature type="region of interest" description="Disordered" evidence="1">
    <location>
        <begin position="1"/>
        <end position="53"/>
    </location>
</feature>
<keyword evidence="3" id="KW-1185">Reference proteome</keyword>
<evidence type="ECO:0000313" key="2">
    <source>
        <dbReference type="EMBL" id="KIK11865.1"/>
    </source>
</evidence>
<feature type="compositionally biased region" description="Basic and acidic residues" evidence="1">
    <location>
        <begin position="19"/>
        <end position="30"/>
    </location>
</feature>
<name>A0A0C9XHR8_9AGAM</name>
<dbReference type="AlphaFoldDB" id="A0A0C9XHR8"/>
<reference evidence="3" key="2">
    <citation type="submission" date="2015-01" db="EMBL/GenBank/DDBJ databases">
        <title>Evolutionary Origins and Diversification of the Mycorrhizal Mutualists.</title>
        <authorList>
            <consortium name="DOE Joint Genome Institute"/>
            <consortium name="Mycorrhizal Genomics Consortium"/>
            <person name="Kohler A."/>
            <person name="Kuo A."/>
            <person name="Nagy L.G."/>
            <person name="Floudas D."/>
            <person name="Copeland A."/>
            <person name="Barry K.W."/>
            <person name="Cichocki N."/>
            <person name="Veneault-Fourrey C."/>
            <person name="LaButti K."/>
            <person name="Lindquist E.A."/>
            <person name="Lipzen A."/>
            <person name="Lundell T."/>
            <person name="Morin E."/>
            <person name="Murat C."/>
            <person name="Riley R."/>
            <person name="Ohm R."/>
            <person name="Sun H."/>
            <person name="Tunlid A."/>
            <person name="Henrissat B."/>
            <person name="Grigoriev I.V."/>
            <person name="Hibbett D.S."/>
            <person name="Martin F."/>
        </authorList>
    </citation>
    <scope>NUCLEOTIDE SEQUENCE [LARGE SCALE GENOMIC DNA]</scope>
    <source>
        <strain evidence="3">441</strain>
    </source>
</reference>
<accession>A0A0C9XHR8</accession>
<feature type="compositionally biased region" description="Low complexity" evidence="1">
    <location>
        <begin position="39"/>
        <end position="53"/>
    </location>
</feature>
<dbReference type="OrthoDB" id="2690833at2759"/>
<evidence type="ECO:0000256" key="1">
    <source>
        <dbReference type="SAM" id="MobiDB-lite"/>
    </source>
</evidence>
<protein>
    <submittedName>
        <fullName evidence="2">Uncharacterized protein</fullName>
    </submittedName>
</protein>
<organism evidence="2 3">
    <name type="scientific">Pisolithus microcarpus 441</name>
    <dbReference type="NCBI Taxonomy" id="765257"/>
    <lineage>
        <taxon>Eukaryota</taxon>
        <taxon>Fungi</taxon>
        <taxon>Dikarya</taxon>
        <taxon>Basidiomycota</taxon>
        <taxon>Agaricomycotina</taxon>
        <taxon>Agaricomycetes</taxon>
        <taxon>Agaricomycetidae</taxon>
        <taxon>Boletales</taxon>
        <taxon>Sclerodermatineae</taxon>
        <taxon>Pisolithaceae</taxon>
        <taxon>Pisolithus</taxon>
    </lineage>
</organism>
<dbReference type="Proteomes" id="UP000054018">
    <property type="component" value="Unassembled WGS sequence"/>
</dbReference>
<evidence type="ECO:0000313" key="3">
    <source>
        <dbReference type="Proteomes" id="UP000054018"/>
    </source>
</evidence>